<accession>A0A095ZA15</accession>
<sequence length="315" mass="34505">MAPESLTAAQIHGLNNRVPVAPALLRRIARIGGYDVPAPGNKIGAADLSAAVDPGDLQELLLLAHVADYEDAPAPDRVREMHTARHVLGELLSDAALDRKTVHDSLPAGHTALLFRMGPPLIVSPDIVRVIPEGVEKPSSYRSSTESWAGQFLAEESELDNGLGPHDQTPPKRGYPRTRIGMSLVDGPDRVWSSARGYWSLQPGARYLVPSRYGWCPYVFRVDEDSWTRLSAEAGPRAKYFAGRGWLIDAEGERLIEMGPENPDNGWLPTMTVSDQAPTEDDMRIARLLSGRAIRLGPASTNPVLRLRQKGKELF</sequence>
<name>A0A095ZA15_9CORY</name>
<dbReference type="AlphaFoldDB" id="A0A095ZA15"/>
<protein>
    <submittedName>
        <fullName evidence="2">Uncharacterized protein</fullName>
    </submittedName>
</protein>
<comment type="caution">
    <text evidence="2">The sequence shown here is derived from an EMBL/GenBank/DDBJ whole genome shotgun (WGS) entry which is preliminary data.</text>
</comment>
<evidence type="ECO:0000313" key="3">
    <source>
        <dbReference type="Proteomes" id="UP000029548"/>
    </source>
</evidence>
<dbReference type="Proteomes" id="UP000029548">
    <property type="component" value="Unassembled WGS sequence"/>
</dbReference>
<dbReference type="EMBL" id="JRNE01000074">
    <property type="protein sequence ID" value="KGF15572.1"/>
    <property type="molecule type" value="Genomic_DNA"/>
</dbReference>
<feature type="region of interest" description="Disordered" evidence="1">
    <location>
        <begin position="159"/>
        <end position="180"/>
    </location>
</feature>
<organism evidence="2 3">
    <name type="scientific">Corynebacterium freneyi DNF00450</name>
    <dbReference type="NCBI Taxonomy" id="1287475"/>
    <lineage>
        <taxon>Bacteria</taxon>
        <taxon>Bacillati</taxon>
        <taxon>Actinomycetota</taxon>
        <taxon>Actinomycetes</taxon>
        <taxon>Mycobacteriales</taxon>
        <taxon>Corynebacteriaceae</taxon>
        <taxon>Corynebacterium</taxon>
    </lineage>
</organism>
<dbReference type="eggNOG" id="ENOG5031HTC">
    <property type="taxonomic scope" value="Bacteria"/>
</dbReference>
<evidence type="ECO:0000313" key="2">
    <source>
        <dbReference type="EMBL" id="KGF15572.1"/>
    </source>
</evidence>
<gene>
    <name evidence="2" type="ORF">HMPREF1650_10700</name>
</gene>
<evidence type="ECO:0000256" key="1">
    <source>
        <dbReference type="SAM" id="MobiDB-lite"/>
    </source>
</evidence>
<reference evidence="2 3" key="1">
    <citation type="submission" date="2014-07" db="EMBL/GenBank/DDBJ databases">
        <authorList>
            <person name="McCorrison J."/>
            <person name="Sanka R."/>
            <person name="Torralba M."/>
            <person name="Gillis M."/>
            <person name="Haft D.H."/>
            <person name="Methe B."/>
            <person name="Sutton G."/>
            <person name="Nelson K.E."/>
        </authorList>
    </citation>
    <scope>NUCLEOTIDE SEQUENCE [LARGE SCALE GENOMIC DNA]</scope>
    <source>
        <strain evidence="2 3">DNF00450</strain>
    </source>
</reference>
<dbReference type="RefSeq" id="WP_035123142.1">
    <property type="nucleotide sequence ID" value="NZ_JRNE01000074.1"/>
</dbReference>
<proteinExistence type="predicted"/>